<dbReference type="Pfam" id="PF22934">
    <property type="entry name" value="SPRTN_ZBD"/>
    <property type="match status" value="1"/>
</dbReference>
<dbReference type="OrthoDB" id="5236983at2759"/>
<dbReference type="PANTHER" id="PTHR21220:SF0">
    <property type="entry name" value="DNA-DEPENDENT METALLOPROTEASE SPRTN"/>
    <property type="match status" value="1"/>
</dbReference>
<keyword evidence="6" id="KW-1185">Reference proteome</keyword>
<dbReference type="GO" id="GO:0006974">
    <property type="term" value="P:DNA damage response"/>
    <property type="evidence" value="ECO:0007669"/>
    <property type="project" value="InterPro"/>
</dbReference>
<name>D0NLN1_PHYIT</name>
<dbReference type="SMART" id="SM00731">
    <property type="entry name" value="SprT"/>
    <property type="match status" value="1"/>
</dbReference>
<dbReference type="Pfam" id="PF10263">
    <property type="entry name" value="SprT-like"/>
    <property type="match status" value="1"/>
</dbReference>
<dbReference type="VEuPathDB" id="FungiDB:PITG_13303"/>
<dbReference type="InParanoid" id="D0NLN1"/>
<sequence length="431" mass="48498">MAQAYAVATARGDTLATQRCDLLSPENEYLGMHLLPHSFPPLLRAPMTIPPVFCSRPQPRPALALCSTRQTRSFREYNRMFFEGRLAGCEVKWSKRMTLCEPLLKLRPRSDMVNTLLHEMIHAYVFVATPVRDHDDHGPLFQAHMNRINEAAKTKITVFHTFLDEVDSYRQHIWQCNGPCRHTRPYFGLVKRSMNRAPGPTDRWWADHERRCGGSYSKIKEPVAFTAKQAKKREQELAREEKQKKKAEDAKAAPSVKSFFPRMNEDSDAKTSKAEQSTRVETKPPRARKKTPPQSGTVKRKKEHDGDAKSSDWLSLAFPSSGSAVYSADGDEDGYFLVGDIQALFQTPPTQQFSPRGRKRDRLEAFDQVQGDDATRASASGSCAVVDMTVSDSDGGSDNEQLQQAIKLSLANGRLPRTGTGEEDVVEIDLR</sequence>
<accession>D0NLN1</accession>
<dbReference type="GO" id="GO:0003697">
    <property type="term" value="F:single-stranded DNA binding"/>
    <property type="evidence" value="ECO:0007669"/>
    <property type="project" value="InterPro"/>
</dbReference>
<dbReference type="InterPro" id="IPR044245">
    <property type="entry name" value="Spartan"/>
</dbReference>
<dbReference type="GO" id="GO:0004222">
    <property type="term" value="F:metalloendopeptidase activity"/>
    <property type="evidence" value="ECO:0007669"/>
    <property type="project" value="InterPro"/>
</dbReference>
<dbReference type="RefSeq" id="XP_002899951.1">
    <property type="nucleotide sequence ID" value="XM_002899905.1"/>
</dbReference>
<dbReference type="GO" id="GO:0031593">
    <property type="term" value="F:polyubiquitin modification-dependent protein binding"/>
    <property type="evidence" value="ECO:0007669"/>
    <property type="project" value="TreeGrafter"/>
</dbReference>
<evidence type="ECO:0000313" key="5">
    <source>
        <dbReference type="EMBL" id="EEY60578.1"/>
    </source>
</evidence>
<proteinExistence type="predicted"/>
<gene>
    <name evidence="5" type="ORF">PITG_13303</name>
</gene>
<dbReference type="STRING" id="403677.D0NLN1"/>
<feature type="region of interest" description="Disordered" evidence="3">
    <location>
        <begin position="223"/>
        <end position="314"/>
    </location>
</feature>
<dbReference type="InterPro" id="IPR006640">
    <property type="entry name" value="SprT-like_domain"/>
</dbReference>
<feature type="domain" description="SprT-like" evidence="4">
    <location>
        <begin position="68"/>
        <end position="219"/>
    </location>
</feature>
<dbReference type="Proteomes" id="UP000006643">
    <property type="component" value="Unassembled WGS sequence"/>
</dbReference>
<keyword evidence="2" id="KW-0539">Nucleus</keyword>
<dbReference type="EMBL" id="DS028145">
    <property type="protein sequence ID" value="EEY60578.1"/>
    <property type="molecule type" value="Genomic_DNA"/>
</dbReference>
<reference evidence="6" key="1">
    <citation type="journal article" date="2009" name="Nature">
        <title>Genome sequence and analysis of the Irish potato famine pathogen Phytophthora infestans.</title>
        <authorList>
            <consortium name="The Broad Institute Genome Sequencing Platform"/>
            <person name="Haas B.J."/>
            <person name="Kamoun S."/>
            <person name="Zody M.C."/>
            <person name="Jiang R.H."/>
            <person name="Handsaker R.E."/>
            <person name="Cano L.M."/>
            <person name="Grabherr M."/>
            <person name="Kodira C.D."/>
            <person name="Raffaele S."/>
            <person name="Torto-Alalibo T."/>
            <person name="Bozkurt T.O."/>
            <person name="Ah-Fong A.M."/>
            <person name="Alvarado L."/>
            <person name="Anderson V.L."/>
            <person name="Armstrong M.R."/>
            <person name="Avrova A."/>
            <person name="Baxter L."/>
            <person name="Beynon J."/>
            <person name="Boevink P.C."/>
            <person name="Bollmann S.R."/>
            <person name="Bos J.I."/>
            <person name="Bulone V."/>
            <person name="Cai G."/>
            <person name="Cakir C."/>
            <person name="Carrington J.C."/>
            <person name="Chawner M."/>
            <person name="Conti L."/>
            <person name="Costanzo S."/>
            <person name="Ewan R."/>
            <person name="Fahlgren N."/>
            <person name="Fischbach M.A."/>
            <person name="Fugelstad J."/>
            <person name="Gilroy E.M."/>
            <person name="Gnerre S."/>
            <person name="Green P.J."/>
            <person name="Grenville-Briggs L.J."/>
            <person name="Griffith J."/>
            <person name="Grunwald N.J."/>
            <person name="Horn K."/>
            <person name="Horner N.R."/>
            <person name="Hu C.H."/>
            <person name="Huitema E."/>
            <person name="Jeong D.H."/>
            <person name="Jones A.M."/>
            <person name="Jones J.D."/>
            <person name="Jones R.W."/>
            <person name="Karlsson E.K."/>
            <person name="Kunjeti S.G."/>
            <person name="Lamour K."/>
            <person name="Liu Z."/>
            <person name="Ma L."/>
            <person name="Maclean D."/>
            <person name="Chibucos M.C."/>
            <person name="McDonald H."/>
            <person name="McWalters J."/>
            <person name="Meijer H.J."/>
            <person name="Morgan W."/>
            <person name="Morris P.F."/>
            <person name="Munro C.A."/>
            <person name="O'Neill K."/>
            <person name="Ospina-Giraldo M."/>
            <person name="Pinzon A."/>
            <person name="Pritchard L."/>
            <person name="Ramsahoye B."/>
            <person name="Ren Q."/>
            <person name="Restrepo S."/>
            <person name="Roy S."/>
            <person name="Sadanandom A."/>
            <person name="Savidor A."/>
            <person name="Schornack S."/>
            <person name="Schwartz D.C."/>
            <person name="Schumann U.D."/>
            <person name="Schwessinger B."/>
            <person name="Seyer L."/>
            <person name="Sharpe T."/>
            <person name="Silvar C."/>
            <person name="Song J."/>
            <person name="Studholme D.J."/>
            <person name="Sykes S."/>
            <person name="Thines M."/>
            <person name="van de Vondervoort P.J."/>
            <person name="Phuntumart V."/>
            <person name="Wawra S."/>
            <person name="Weide R."/>
            <person name="Win J."/>
            <person name="Young C."/>
            <person name="Zhou S."/>
            <person name="Fry W."/>
            <person name="Meyers B.C."/>
            <person name="van West P."/>
            <person name="Ristaino J."/>
            <person name="Govers F."/>
            <person name="Birch P.R."/>
            <person name="Whisson S.C."/>
            <person name="Judelson H.S."/>
            <person name="Nusbaum C."/>
        </authorList>
    </citation>
    <scope>NUCLEOTIDE SEQUENCE [LARGE SCALE GENOMIC DNA]</scope>
    <source>
        <strain evidence="6">T30-4</strain>
    </source>
</reference>
<dbReference type="InterPro" id="IPR055220">
    <property type="entry name" value="SPRTN_ZBD"/>
</dbReference>
<protein>
    <recommendedName>
        <fullName evidence="4">SprT-like domain-containing protein</fullName>
    </recommendedName>
</protein>
<evidence type="ECO:0000313" key="6">
    <source>
        <dbReference type="Proteomes" id="UP000006643"/>
    </source>
</evidence>
<feature type="compositionally biased region" description="Basic and acidic residues" evidence="3">
    <location>
        <begin position="232"/>
        <end position="251"/>
    </location>
</feature>
<dbReference type="KEGG" id="pif:PITG_13303"/>
<dbReference type="eggNOG" id="KOG3931">
    <property type="taxonomic scope" value="Eukaryota"/>
</dbReference>
<dbReference type="OMA" id="PENEYLG"/>
<dbReference type="GeneID" id="9474438"/>
<feature type="compositionally biased region" description="Basic and acidic residues" evidence="3">
    <location>
        <begin position="263"/>
        <end position="284"/>
    </location>
</feature>
<evidence type="ECO:0000256" key="1">
    <source>
        <dbReference type="ARBA" id="ARBA00004123"/>
    </source>
</evidence>
<dbReference type="PANTHER" id="PTHR21220">
    <property type="entry name" value="DNA-DEPENDENT METALLOPROTEASE SPRTN"/>
    <property type="match status" value="1"/>
</dbReference>
<dbReference type="GO" id="GO:0005634">
    <property type="term" value="C:nucleus"/>
    <property type="evidence" value="ECO:0007669"/>
    <property type="project" value="UniProtKB-SubCell"/>
</dbReference>
<dbReference type="HOGENOM" id="CLU_019426_1_0_1"/>
<comment type="subcellular location">
    <subcellularLocation>
        <location evidence="1">Nucleus</location>
    </subcellularLocation>
</comment>
<evidence type="ECO:0000256" key="3">
    <source>
        <dbReference type="SAM" id="MobiDB-lite"/>
    </source>
</evidence>
<evidence type="ECO:0000256" key="2">
    <source>
        <dbReference type="ARBA" id="ARBA00023242"/>
    </source>
</evidence>
<dbReference type="AlphaFoldDB" id="D0NLN1"/>
<evidence type="ECO:0000259" key="4">
    <source>
        <dbReference type="SMART" id="SM00731"/>
    </source>
</evidence>
<organism evidence="5 6">
    <name type="scientific">Phytophthora infestans (strain T30-4)</name>
    <name type="common">Potato late blight agent</name>
    <dbReference type="NCBI Taxonomy" id="403677"/>
    <lineage>
        <taxon>Eukaryota</taxon>
        <taxon>Sar</taxon>
        <taxon>Stramenopiles</taxon>
        <taxon>Oomycota</taxon>
        <taxon>Peronosporomycetes</taxon>
        <taxon>Peronosporales</taxon>
        <taxon>Peronosporaceae</taxon>
        <taxon>Phytophthora</taxon>
    </lineage>
</organism>